<name>A0A1F5SM20_9BACT</name>
<feature type="signal peptide" evidence="1">
    <location>
        <begin position="1"/>
        <end position="26"/>
    </location>
</feature>
<dbReference type="AlphaFoldDB" id="A0A1F5SM20"/>
<sequence>MKKSKTIIALTLLVAIAIFSPPAALAETYEYPNIQFLPDTAGNINFSALGIDPFTNHELVGVQGADYMSMRDVGKKHVVKLPPNTLAVINYNLRIIEVAKQIGVNIMVYEYGIAIVKK</sequence>
<gene>
    <name evidence="2" type="ORF">A2227_04015</name>
</gene>
<protein>
    <submittedName>
        <fullName evidence="2">Uncharacterized protein</fullName>
    </submittedName>
</protein>
<evidence type="ECO:0000256" key="1">
    <source>
        <dbReference type="SAM" id="SignalP"/>
    </source>
</evidence>
<reference evidence="2 3" key="1">
    <citation type="journal article" date="2016" name="Nat. Commun.">
        <title>Thousands of microbial genomes shed light on interconnected biogeochemical processes in an aquifer system.</title>
        <authorList>
            <person name="Anantharaman K."/>
            <person name="Brown C.T."/>
            <person name="Hug L.A."/>
            <person name="Sharon I."/>
            <person name="Castelle C.J."/>
            <person name="Probst A.J."/>
            <person name="Thomas B.C."/>
            <person name="Singh A."/>
            <person name="Wilkins M.J."/>
            <person name="Karaoz U."/>
            <person name="Brodie E.L."/>
            <person name="Williams K.H."/>
            <person name="Hubbard S.S."/>
            <person name="Banfield J.F."/>
        </authorList>
    </citation>
    <scope>NUCLEOTIDE SEQUENCE [LARGE SCALE GENOMIC DNA]</scope>
</reference>
<evidence type="ECO:0000313" key="2">
    <source>
        <dbReference type="EMBL" id="OGF27714.1"/>
    </source>
</evidence>
<feature type="chain" id="PRO_5009521258" evidence="1">
    <location>
        <begin position="27"/>
        <end position="118"/>
    </location>
</feature>
<keyword evidence="1" id="KW-0732">Signal</keyword>
<comment type="caution">
    <text evidence="2">The sequence shown here is derived from an EMBL/GenBank/DDBJ whole genome shotgun (WGS) entry which is preliminary data.</text>
</comment>
<accession>A0A1F5SM20</accession>
<dbReference type="EMBL" id="MFGB01000006">
    <property type="protein sequence ID" value="OGF27714.1"/>
    <property type="molecule type" value="Genomic_DNA"/>
</dbReference>
<proteinExistence type="predicted"/>
<evidence type="ECO:0000313" key="3">
    <source>
        <dbReference type="Proteomes" id="UP000178367"/>
    </source>
</evidence>
<dbReference type="STRING" id="1797994.A2227_04015"/>
<dbReference type="Proteomes" id="UP000178367">
    <property type="component" value="Unassembled WGS sequence"/>
</dbReference>
<organism evidence="2 3">
    <name type="scientific">Candidatus Falkowbacteria bacterium RIFOXYA2_FULL_47_19</name>
    <dbReference type="NCBI Taxonomy" id="1797994"/>
    <lineage>
        <taxon>Bacteria</taxon>
        <taxon>Candidatus Falkowiibacteriota</taxon>
    </lineage>
</organism>